<evidence type="ECO:0000313" key="3">
    <source>
        <dbReference type="Proteomes" id="UP000245539"/>
    </source>
</evidence>
<feature type="transmembrane region" description="Helical" evidence="1">
    <location>
        <begin position="317"/>
        <end position="336"/>
    </location>
</feature>
<protein>
    <recommendedName>
        <fullName evidence="4">EpsG family protein</fullName>
    </recommendedName>
</protein>
<dbReference type="Proteomes" id="UP000245539">
    <property type="component" value="Unassembled WGS sequence"/>
</dbReference>
<dbReference type="EMBL" id="QGKM01000041">
    <property type="protein sequence ID" value="PWQ95798.1"/>
    <property type="molecule type" value="Genomic_DNA"/>
</dbReference>
<feature type="transmembrane region" description="Helical" evidence="1">
    <location>
        <begin position="241"/>
        <end position="257"/>
    </location>
</feature>
<accession>A0A317CB66</accession>
<comment type="caution">
    <text evidence="2">The sequence shown here is derived from an EMBL/GenBank/DDBJ whole genome shotgun (WGS) entry which is preliminary data.</text>
</comment>
<dbReference type="AlphaFoldDB" id="A0A317CB66"/>
<feature type="transmembrane region" description="Helical" evidence="1">
    <location>
        <begin position="25"/>
        <end position="41"/>
    </location>
</feature>
<evidence type="ECO:0008006" key="4">
    <source>
        <dbReference type="Google" id="ProtNLM"/>
    </source>
</evidence>
<organism evidence="2 3">
    <name type="scientific">Leucothrix pacifica</name>
    <dbReference type="NCBI Taxonomy" id="1247513"/>
    <lineage>
        <taxon>Bacteria</taxon>
        <taxon>Pseudomonadati</taxon>
        <taxon>Pseudomonadota</taxon>
        <taxon>Gammaproteobacteria</taxon>
        <taxon>Thiotrichales</taxon>
        <taxon>Thiotrichaceae</taxon>
        <taxon>Leucothrix</taxon>
    </lineage>
</organism>
<feature type="transmembrane region" description="Helical" evidence="1">
    <location>
        <begin position="264"/>
        <end position="283"/>
    </location>
</feature>
<dbReference type="RefSeq" id="WP_109838270.1">
    <property type="nucleotide sequence ID" value="NZ_QGKM01000041.1"/>
</dbReference>
<feature type="transmembrane region" description="Helical" evidence="1">
    <location>
        <begin position="157"/>
        <end position="183"/>
    </location>
</feature>
<keyword evidence="1" id="KW-0812">Transmembrane</keyword>
<gene>
    <name evidence="2" type="ORF">DKW60_13935</name>
</gene>
<evidence type="ECO:0000313" key="2">
    <source>
        <dbReference type="EMBL" id="PWQ95798.1"/>
    </source>
</evidence>
<feature type="transmembrane region" description="Helical" evidence="1">
    <location>
        <begin position="87"/>
        <end position="105"/>
    </location>
</feature>
<feature type="transmembrane region" description="Helical" evidence="1">
    <location>
        <begin position="203"/>
        <end position="221"/>
    </location>
</feature>
<keyword evidence="3" id="KW-1185">Reference proteome</keyword>
<reference evidence="2 3" key="1">
    <citation type="submission" date="2018-05" db="EMBL/GenBank/DDBJ databases">
        <title>Leucothrix arctica sp. nov., isolated from Arctic seawater.</title>
        <authorList>
            <person name="Choi A."/>
            <person name="Baek K."/>
        </authorList>
    </citation>
    <scope>NUCLEOTIDE SEQUENCE [LARGE SCALE GENOMIC DNA]</scope>
    <source>
        <strain evidence="2 3">JCM 18388</strain>
    </source>
</reference>
<name>A0A317CB66_9GAMM</name>
<keyword evidence="1" id="KW-1133">Transmembrane helix</keyword>
<dbReference type="InterPro" id="IPR049458">
    <property type="entry name" value="EpsG-like"/>
</dbReference>
<keyword evidence="1" id="KW-0472">Membrane</keyword>
<feature type="transmembrane region" description="Helical" evidence="1">
    <location>
        <begin position="111"/>
        <end position="128"/>
    </location>
</feature>
<feature type="transmembrane region" description="Helical" evidence="1">
    <location>
        <begin position="289"/>
        <end position="310"/>
    </location>
</feature>
<proteinExistence type="predicted"/>
<evidence type="ECO:0000256" key="1">
    <source>
        <dbReference type="SAM" id="Phobius"/>
    </source>
</evidence>
<sequence>MNFFITLWSLAHVLSIILILKNTKYFYSVIVLTLLSPLILTQKFTGDVLISYVYQLESQAANIDYFFQLVYNVIGFLLPNMSVTGKIMALQLLISFFMIWSYKAVLPKENIFFVASICILSVSHFLSTENVLRQGLATCFIIFLIVNFRKRKYFRSFFFLVVAQSFHWSSALFIVPIVIYNIFREKIESRLINKKQIFKIRRVFLYLIYSFFATLVLYVIFPEYFNLTTRNSEVDSGLSKVLPLFFIYVLSTYYWMIDNSSINLELNIYRTFFFAIFLMLTLVDQTESASRILFFNFTIEALLILCNISAKNMKVKLLSITIVVIYGFVPNVQTLLKQMDLFNG</sequence>
<dbReference type="Pfam" id="PF14897">
    <property type="entry name" value="EpsG"/>
    <property type="match status" value="1"/>
</dbReference>